<feature type="region of interest" description="Disordered" evidence="2">
    <location>
        <begin position="1255"/>
        <end position="1275"/>
    </location>
</feature>
<evidence type="ECO:0000256" key="1">
    <source>
        <dbReference type="SAM" id="Coils"/>
    </source>
</evidence>
<proteinExistence type="predicted"/>
<reference evidence="3 4" key="1">
    <citation type="submission" date="2017-09" db="EMBL/GenBank/DDBJ databases">
        <title>Genome sequencing of Besnoitia besnoiti strain Bb-Ger1.</title>
        <authorList>
            <person name="Schares G."/>
            <person name="Venepally P."/>
            <person name="Lorenzi H.A."/>
        </authorList>
    </citation>
    <scope>NUCLEOTIDE SEQUENCE [LARGE SCALE GENOMIC DNA]</scope>
    <source>
        <strain evidence="3 4">Bb-Ger1</strain>
    </source>
</reference>
<feature type="compositionally biased region" description="Low complexity" evidence="2">
    <location>
        <begin position="1"/>
        <end position="12"/>
    </location>
</feature>
<sequence length="1356" mass="141399">MSASAFAAAPAARGEDVTTPLPASAAGSEVAGSQEFSPGTAAGRSLSASLSRDYGSLGWDCARGVSTTDNLKVLLLKALLKLQQNGGNGGSSPAGDPQKDRLICEMQALLQAQREGSHEATATGAGAFEKPKDGEKGEDSSYPQTPQSPGSLLRMYRENLKVMDIDFKSLKEERSLLKKQHAELFSEHKKLDVSLQLILKEIEELKERERVEVNTNVVLMQFIVTVVRLLLDALVEKKSVDAVLLTLRQELETLKVSSHPESLLSECYRSLRNIIEHTPRNAGTSDASAGAEKRREERCSRSACGVLLRVMETHTESSIVQRRAIETVEHSRVGEKAQGEAETAAGAKAAELDASAEELERSLREQRAKAKQAAMTALLTTPAVGEAGSTIKNGRRQSEMPRHTARLELAPPPHRADSDGSLVVHGPALERSARRLSATAVGDGAFSLAAQFAVAARAPAPREEHTPVLLPEATSQLRGPVRENCPLAPVDCSPAFLAAETAAAPGVLPDGGEGVEASTLSKATLKRDAREAETVQKPQPARGEGPWSGEPWVVPVVEGQRVSSADQQASASFEGLLSHNREALSSTQKDIRECIEVLRQSPQVRPLETKSAAGKLGNAGEHHTPVRGGSAASCGLPETSETTTTFVTELLRRANSVSVSLAEVRRALGEVIGFEPEGAGARGSADGQGTTRSFYSIPPTPLPTHNGSFENTLSFILARAATRTDVPRDGFGTGGSSDGESDANEKTSKRPVNEDRGLASIYSRRSLGDSVDGLGQCRTPVVSRVDQFPSGPCGLPWCSSWSGYVAAPEGSVGTRRSSASFDGSLLTPQPSRVSARGGADEAPVIRDGSDSVRSSQSAAGEEPARGREAIDLVAAYKAMLALEQIQRKEHEVKTAQVQVTTTVEKKVASQRSGGVERAELRQVAAPLPSSAAGSLRGLSSPVAAATPSGDAQGDGTERHAAPAAAPQATVPSVCAFESLVADEGDPKEGEAELTGKKLSAEAVPDRAASSSHVRGDSVGKASIQGAVSKAVTSAVTHVAASDARATKSVTQTVSRYEVESGGRIARVKQLRYPSRIQVRHSRLPSPVAVVSVPCEEVSYAPYAVPVSALALPPQGVATVAYSPAPGVSAAAPLVASSEATQTASAAGASESAHVSQTAGRVQQMTVSQATAAQAVAYCYPVGTSFAYVPSYANEVPTGAPLAPSGSARFYGFAAEGAEGSAHVHLAATVKAANAFPATLAPVCYREVKENDLPGARLGSTAAGAGAGDDESKMDSAGAAGERVYAEFTAEEARLAEDAGKVAAFVPSSYPTQYAILTAASLPSVPEESDPAARGLDTSRISTGGWCCRPTNPCAKK</sequence>
<keyword evidence="1" id="KW-0175">Coiled coil</keyword>
<dbReference type="KEGG" id="bbes:BESB_083120"/>
<evidence type="ECO:0000256" key="2">
    <source>
        <dbReference type="SAM" id="MobiDB-lite"/>
    </source>
</evidence>
<feature type="region of interest" description="Disordered" evidence="2">
    <location>
        <begin position="928"/>
        <end position="967"/>
    </location>
</feature>
<dbReference type="OrthoDB" id="349166at2759"/>
<evidence type="ECO:0000313" key="3">
    <source>
        <dbReference type="EMBL" id="PFH33113.1"/>
    </source>
</evidence>
<organism evidence="3 4">
    <name type="scientific">Besnoitia besnoiti</name>
    <name type="common">Apicomplexan protozoan</name>
    <dbReference type="NCBI Taxonomy" id="94643"/>
    <lineage>
        <taxon>Eukaryota</taxon>
        <taxon>Sar</taxon>
        <taxon>Alveolata</taxon>
        <taxon>Apicomplexa</taxon>
        <taxon>Conoidasida</taxon>
        <taxon>Coccidia</taxon>
        <taxon>Eucoccidiorida</taxon>
        <taxon>Eimeriorina</taxon>
        <taxon>Sarcocystidae</taxon>
        <taxon>Besnoitia</taxon>
    </lineage>
</organism>
<dbReference type="GeneID" id="40313238"/>
<name>A0A2A9MBQ8_BESBE</name>
<feature type="compositionally biased region" description="Basic and acidic residues" evidence="2">
    <location>
        <begin position="743"/>
        <end position="757"/>
    </location>
</feature>
<feature type="region of interest" description="Disordered" evidence="2">
    <location>
        <begin position="726"/>
        <end position="760"/>
    </location>
</feature>
<dbReference type="EMBL" id="NWUJ01000009">
    <property type="protein sequence ID" value="PFH33113.1"/>
    <property type="molecule type" value="Genomic_DNA"/>
</dbReference>
<feature type="compositionally biased region" description="Polar residues" evidence="2">
    <location>
        <begin position="814"/>
        <end position="832"/>
    </location>
</feature>
<feature type="region of interest" description="Disordered" evidence="2">
    <location>
        <begin position="330"/>
        <end position="365"/>
    </location>
</feature>
<feature type="compositionally biased region" description="Basic and acidic residues" evidence="2">
    <location>
        <begin position="330"/>
        <end position="339"/>
    </location>
</feature>
<feature type="region of interest" description="Disordered" evidence="2">
    <location>
        <begin position="983"/>
        <end position="1016"/>
    </location>
</feature>
<dbReference type="VEuPathDB" id="ToxoDB:BESB_083120"/>
<feature type="compositionally biased region" description="Basic and acidic residues" evidence="2">
    <location>
        <begin position="129"/>
        <end position="139"/>
    </location>
</feature>
<feature type="compositionally biased region" description="Basic and acidic residues" evidence="2">
    <location>
        <begin position="525"/>
        <end position="534"/>
    </location>
</feature>
<feature type="region of interest" description="Disordered" evidence="2">
    <location>
        <begin position="812"/>
        <end position="865"/>
    </location>
</feature>
<evidence type="ECO:0000313" key="4">
    <source>
        <dbReference type="Proteomes" id="UP000224006"/>
    </source>
</evidence>
<feature type="compositionally biased region" description="Low complexity" evidence="2">
    <location>
        <begin position="340"/>
        <end position="353"/>
    </location>
</feature>
<feature type="compositionally biased region" description="Low complexity" evidence="2">
    <location>
        <begin position="928"/>
        <end position="941"/>
    </location>
</feature>
<feature type="compositionally biased region" description="Polar residues" evidence="2">
    <location>
        <begin position="141"/>
        <end position="150"/>
    </location>
</feature>
<feature type="region of interest" description="Disordered" evidence="2">
    <location>
        <begin position="1"/>
        <end position="45"/>
    </location>
</feature>
<comment type="caution">
    <text evidence="3">The sequence shown here is derived from an EMBL/GenBank/DDBJ whole genome shotgun (WGS) entry which is preliminary data.</text>
</comment>
<feature type="coiled-coil region" evidence="1">
    <location>
        <begin position="153"/>
        <end position="208"/>
    </location>
</feature>
<dbReference type="RefSeq" id="XP_029217122.1">
    <property type="nucleotide sequence ID" value="XM_029366662.1"/>
</dbReference>
<accession>A0A2A9MBQ8</accession>
<gene>
    <name evidence="3" type="ORF">BESB_083120</name>
</gene>
<feature type="region of interest" description="Disordered" evidence="2">
    <location>
        <begin position="616"/>
        <end position="638"/>
    </location>
</feature>
<keyword evidence="4" id="KW-1185">Reference proteome</keyword>
<feature type="region of interest" description="Disordered" evidence="2">
    <location>
        <begin position="113"/>
        <end position="150"/>
    </location>
</feature>
<dbReference type="Proteomes" id="UP000224006">
    <property type="component" value="Chromosome VIII"/>
</dbReference>
<protein>
    <submittedName>
        <fullName evidence="3">Uncharacterized protein</fullName>
    </submittedName>
</protein>
<feature type="compositionally biased region" description="Basic and acidic residues" evidence="2">
    <location>
        <begin position="984"/>
        <end position="999"/>
    </location>
</feature>
<feature type="region of interest" description="Disordered" evidence="2">
    <location>
        <begin position="523"/>
        <end position="551"/>
    </location>
</feature>